<evidence type="ECO:0000313" key="2">
    <source>
        <dbReference type="EMBL" id="KAG2305935.1"/>
    </source>
</evidence>
<dbReference type="Pfam" id="PF14111">
    <property type="entry name" value="DUF4283"/>
    <property type="match status" value="1"/>
</dbReference>
<proteinExistence type="predicted"/>
<accession>A0A8X7SID2</accession>
<gene>
    <name evidence="2" type="ORF">Bca52824_025683</name>
</gene>
<organism evidence="2 3">
    <name type="scientific">Brassica carinata</name>
    <name type="common">Ethiopian mustard</name>
    <name type="synonym">Abyssinian cabbage</name>
    <dbReference type="NCBI Taxonomy" id="52824"/>
    <lineage>
        <taxon>Eukaryota</taxon>
        <taxon>Viridiplantae</taxon>
        <taxon>Streptophyta</taxon>
        <taxon>Embryophyta</taxon>
        <taxon>Tracheophyta</taxon>
        <taxon>Spermatophyta</taxon>
        <taxon>Magnoliopsida</taxon>
        <taxon>eudicotyledons</taxon>
        <taxon>Gunneridae</taxon>
        <taxon>Pentapetalae</taxon>
        <taxon>rosids</taxon>
        <taxon>malvids</taxon>
        <taxon>Brassicales</taxon>
        <taxon>Brassicaceae</taxon>
        <taxon>Brassiceae</taxon>
        <taxon>Brassica</taxon>
    </lineage>
</organism>
<dbReference type="AlphaFoldDB" id="A0A8X7SID2"/>
<evidence type="ECO:0000313" key="3">
    <source>
        <dbReference type="Proteomes" id="UP000886595"/>
    </source>
</evidence>
<dbReference type="OrthoDB" id="1113715at2759"/>
<dbReference type="InterPro" id="IPR025558">
    <property type="entry name" value="DUF4283"/>
</dbReference>
<dbReference type="Proteomes" id="UP000886595">
    <property type="component" value="Unassembled WGS sequence"/>
</dbReference>
<protein>
    <recommendedName>
        <fullName evidence="1">DUF4283 domain-containing protein</fullName>
    </recommendedName>
</protein>
<dbReference type="PANTHER" id="PTHR31286">
    <property type="entry name" value="GLYCINE-RICH CELL WALL STRUCTURAL PROTEIN 1.8-LIKE"/>
    <property type="match status" value="1"/>
</dbReference>
<comment type="caution">
    <text evidence="2">The sequence shown here is derived from an EMBL/GenBank/DDBJ whole genome shotgun (WGS) entry which is preliminary data.</text>
</comment>
<name>A0A8X7SID2_BRACI</name>
<reference evidence="2 3" key="1">
    <citation type="submission" date="2020-02" db="EMBL/GenBank/DDBJ databases">
        <authorList>
            <person name="Ma Q."/>
            <person name="Huang Y."/>
            <person name="Song X."/>
            <person name="Pei D."/>
        </authorList>
    </citation>
    <scope>NUCLEOTIDE SEQUENCE [LARGE SCALE GENOMIC DNA]</scope>
    <source>
        <strain evidence="2">Sxm20200214</strain>
        <tissue evidence="2">Leaf</tissue>
    </source>
</reference>
<dbReference type="PANTHER" id="PTHR31286:SF148">
    <property type="entry name" value="DUF4283 DOMAIN-CONTAINING PROTEIN"/>
    <property type="match status" value="1"/>
</dbReference>
<sequence length="172" mass="19266">MAEEDVTVVQGEVSDSSAKEKVPIGPGGTKGSWVGAVRGQKLMKKYEVEVTMKDGIGSVIVPEEITKDVEPLWEEFLIGKFLDTAPHIAKIHAIVNKIWSLNDKTQVIDVFEVNSTTMKFRISNQADRKRILRRGMWNLAGIPVVVTKWSPVVEKEKPQAQSIPMWRVQQAN</sequence>
<keyword evidence="3" id="KW-1185">Reference proteome</keyword>
<feature type="domain" description="DUF4283" evidence="1">
    <location>
        <begin position="72"/>
        <end position="153"/>
    </location>
</feature>
<dbReference type="EMBL" id="JAAMPC010000006">
    <property type="protein sequence ID" value="KAG2305935.1"/>
    <property type="molecule type" value="Genomic_DNA"/>
</dbReference>
<dbReference type="InterPro" id="IPR040256">
    <property type="entry name" value="At4g02000-like"/>
</dbReference>
<evidence type="ECO:0000259" key="1">
    <source>
        <dbReference type="Pfam" id="PF14111"/>
    </source>
</evidence>